<dbReference type="Proteomes" id="UP001060112">
    <property type="component" value="Chromosome"/>
</dbReference>
<evidence type="ECO:0000313" key="2">
    <source>
        <dbReference type="Proteomes" id="UP001060112"/>
    </source>
</evidence>
<proteinExistence type="predicted"/>
<evidence type="ECO:0008006" key="3">
    <source>
        <dbReference type="Google" id="ProtNLM"/>
    </source>
</evidence>
<dbReference type="EMBL" id="CP101620">
    <property type="protein sequence ID" value="UTY39227.1"/>
    <property type="molecule type" value="Genomic_DNA"/>
</dbReference>
<keyword evidence="2" id="KW-1185">Reference proteome</keyword>
<evidence type="ECO:0000313" key="1">
    <source>
        <dbReference type="EMBL" id="UTY39227.1"/>
    </source>
</evidence>
<accession>A0ABY5I5K1</accession>
<organism evidence="1 2">
    <name type="scientific">Allocoprobacillus halotolerans</name>
    <dbReference type="NCBI Taxonomy" id="2944914"/>
    <lineage>
        <taxon>Bacteria</taxon>
        <taxon>Bacillati</taxon>
        <taxon>Bacillota</taxon>
        <taxon>Erysipelotrichia</taxon>
        <taxon>Erysipelotrichales</taxon>
        <taxon>Erysipelotrichaceae</taxon>
        <taxon>Allocoprobacillus</taxon>
    </lineage>
</organism>
<protein>
    <recommendedName>
        <fullName evidence="3">Fur-regulated basic protein FbpA</fullName>
    </recommendedName>
</protein>
<gene>
    <name evidence="1" type="ORF">NMU03_17050</name>
</gene>
<name>A0ABY5I5K1_9FIRM</name>
<sequence length="63" mass="7800">MEIRKMIFDGVEYNCLTNQELEMYVQEFLDKRYIQSQMNEYKKGNVKGYSLDEFKDKRKEIYK</sequence>
<dbReference type="RefSeq" id="WP_290140196.1">
    <property type="nucleotide sequence ID" value="NZ_CP101620.1"/>
</dbReference>
<reference evidence="1" key="1">
    <citation type="submission" date="2022-07" db="EMBL/GenBank/DDBJ databases">
        <title>Faecal culturing of patients with breast cancer.</title>
        <authorList>
            <person name="Teng N.M.Y."/>
            <person name="Kiu R."/>
            <person name="Evans R."/>
            <person name="Baker D.J."/>
            <person name="Zenner C."/>
            <person name="Robinson S.D."/>
            <person name="Hall L.J."/>
        </authorList>
    </citation>
    <scope>NUCLEOTIDE SEQUENCE</scope>
    <source>
        <strain evidence="1">LH1062</strain>
    </source>
</reference>